<organism evidence="5 6">
    <name type="scientific">Megasphaera paucivorans</name>
    <dbReference type="NCBI Taxonomy" id="349095"/>
    <lineage>
        <taxon>Bacteria</taxon>
        <taxon>Bacillati</taxon>
        <taxon>Bacillota</taxon>
        <taxon>Negativicutes</taxon>
        <taxon>Veillonellales</taxon>
        <taxon>Veillonellaceae</taxon>
        <taxon>Megasphaera</taxon>
    </lineage>
</organism>
<dbReference type="PANTHER" id="PTHR42756:SF1">
    <property type="entry name" value="TRANSCRIPTIONAL REPRESSOR OF EMRAB OPERON"/>
    <property type="match status" value="1"/>
</dbReference>
<evidence type="ECO:0000259" key="4">
    <source>
        <dbReference type="PROSITE" id="PS50995"/>
    </source>
</evidence>
<dbReference type="SUPFAM" id="SSF46785">
    <property type="entry name" value="Winged helix' DNA-binding domain"/>
    <property type="match status" value="1"/>
</dbReference>
<dbReference type="SMART" id="SM00347">
    <property type="entry name" value="HTH_MARR"/>
    <property type="match status" value="1"/>
</dbReference>
<evidence type="ECO:0000256" key="2">
    <source>
        <dbReference type="ARBA" id="ARBA00023125"/>
    </source>
</evidence>
<proteinExistence type="predicted"/>
<evidence type="ECO:0000313" key="5">
    <source>
        <dbReference type="EMBL" id="SDM28843.1"/>
    </source>
</evidence>
<dbReference type="OrthoDB" id="6462103at2"/>
<feature type="domain" description="HTH marR-type" evidence="4">
    <location>
        <begin position="1"/>
        <end position="135"/>
    </location>
</feature>
<reference evidence="5 6" key="1">
    <citation type="submission" date="2016-10" db="EMBL/GenBank/DDBJ databases">
        <authorList>
            <person name="de Groot N.N."/>
        </authorList>
    </citation>
    <scope>NUCLEOTIDE SEQUENCE [LARGE SCALE GENOMIC DNA]</scope>
    <source>
        <strain evidence="5 6">DSM 16981</strain>
    </source>
</reference>
<evidence type="ECO:0000256" key="1">
    <source>
        <dbReference type="ARBA" id="ARBA00023015"/>
    </source>
</evidence>
<dbReference type="InterPro" id="IPR000835">
    <property type="entry name" value="HTH_MarR-typ"/>
</dbReference>
<dbReference type="RefSeq" id="WP_091648008.1">
    <property type="nucleotide sequence ID" value="NZ_FNHQ01000004.1"/>
</dbReference>
<keyword evidence="1" id="KW-0805">Transcription regulation</keyword>
<evidence type="ECO:0000313" key="6">
    <source>
        <dbReference type="Proteomes" id="UP000199309"/>
    </source>
</evidence>
<dbReference type="Gene3D" id="1.10.10.10">
    <property type="entry name" value="Winged helix-like DNA-binding domain superfamily/Winged helix DNA-binding domain"/>
    <property type="match status" value="1"/>
</dbReference>
<dbReference type="Proteomes" id="UP000199309">
    <property type="component" value="Unassembled WGS sequence"/>
</dbReference>
<keyword evidence="6" id="KW-1185">Reference proteome</keyword>
<dbReference type="AlphaFoldDB" id="A0A1G9S045"/>
<dbReference type="InterPro" id="IPR036388">
    <property type="entry name" value="WH-like_DNA-bd_sf"/>
</dbReference>
<name>A0A1G9S045_9FIRM</name>
<dbReference type="PANTHER" id="PTHR42756">
    <property type="entry name" value="TRANSCRIPTIONAL REGULATOR, MARR"/>
    <property type="match status" value="1"/>
</dbReference>
<dbReference type="STRING" id="349095.SAMN05660299_00588"/>
<sequence length="151" mass="17311">MDYRDAAHHFGVLYRRSQAFIVSACIPWNIGFSEFVLLTKLYENEGATLDELAYLLITDKGLMARTVKNLEDKGYIRREQDMHDKRQKHIYSTEQALCIKDKLYAVLETWVTHITAGLEPIVVEHTIQGLRKITENAATIVIKSNRGSEAK</sequence>
<dbReference type="GO" id="GO:0003700">
    <property type="term" value="F:DNA-binding transcription factor activity"/>
    <property type="evidence" value="ECO:0007669"/>
    <property type="project" value="InterPro"/>
</dbReference>
<keyword evidence="2 5" id="KW-0238">DNA-binding</keyword>
<dbReference type="PROSITE" id="PS50995">
    <property type="entry name" value="HTH_MARR_2"/>
    <property type="match status" value="1"/>
</dbReference>
<dbReference type="EMBL" id="FNHQ01000004">
    <property type="protein sequence ID" value="SDM28843.1"/>
    <property type="molecule type" value="Genomic_DNA"/>
</dbReference>
<accession>A0A1G9S045</accession>
<dbReference type="Pfam" id="PF01047">
    <property type="entry name" value="MarR"/>
    <property type="match status" value="1"/>
</dbReference>
<gene>
    <name evidence="5" type="ORF">SAMN05660299_00588</name>
</gene>
<dbReference type="InterPro" id="IPR036390">
    <property type="entry name" value="WH_DNA-bd_sf"/>
</dbReference>
<dbReference type="GO" id="GO:0003677">
    <property type="term" value="F:DNA binding"/>
    <property type="evidence" value="ECO:0007669"/>
    <property type="project" value="UniProtKB-KW"/>
</dbReference>
<keyword evidence="3" id="KW-0804">Transcription</keyword>
<evidence type="ECO:0000256" key="3">
    <source>
        <dbReference type="ARBA" id="ARBA00023163"/>
    </source>
</evidence>
<protein>
    <submittedName>
        <fullName evidence="5">DNA-binding transcriptional regulator, MarR family</fullName>
    </submittedName>
</protein>